<gene>
    <name evidence="1" type="ORF">BO78DRAFT_448382</name>
</gene>
<dbReference type="VEuPathDB" id="FungiDB:BO78DRAFT_448382"/>
<reference evidence="1 2" key="1">
    <citation type="submission" date="2018-02" db="EMBL/GenBank/DDBJ databases">
        <title>The genomes of Aspergillus section Nigri reveals drivers in fungal speciation.</title>
        <authorList>
            <consortium name="DOE Joint Genome Institute"/>
            <person name="Vesth T.C."/>
            <person name="Nybo J."/>
            <person name="Theobald S."/>
            <person name="Brandl J."/>
            <person name="Frisvad J.C."/>
            <person name="Nielsen K.F."/>
            <person name="Lyhne E.K."/>
            <person name="Kogle M.E."/>
            <person name="Kuo A."/>
            <person name="Riley R."/>
            <person name="Clum A."/>
            <person name="Nolan M."/>
            <person name="Lipzen A."/>
            <person name="Salamov A."/>
            <person name="Henrissat B."/>
            <person name="Wiebenga A."/>
            <person name="De vries R.P."/>
            <person name="Grigoriev I.V."/>
            <person name="Mortensen U.H."/>
            <person name="Andersen M.R."/>
            <person name="Baker S.E."/>
        </authorList>
    </citation>
    <scope>NUCLEOTIDE SEQUENCE [LARGE SCALE GENOMIC DNA]</scope>
    <source>
        <strain evidence="1 2">CBS 121057</strain>
    </source>
</reference>
<sequence>MGLGYLPPEHENRDNKYPNLYPHHAPTSLADCIIKLKSLDVIPGGYKDPRYLWDKHDEEMYPRIKKIPQKQYGWPYDFREAEWKADAKDTFKRICLQFDPDYRASIM</sequence>
<keyword evidence="2" id="KW-1185">Reference proteome</keyword>
<dbReference type="AlphaFoldDB" id="A0A319F5A1"/>
<accession>A0A319F5A1</accession>
<organism evidence="1 2">
    <name type="scientific">Aspergillus sclerotiicarbonarius (strain CBS 121057 / IBT 28362)</name>
    <dbReference type="NCBI Taxonomy" id="1448318"/>
    <lineage>
        <taxon>Eukaryota</taxon>
        <taxon>Fungi</taxon>
        <taxon>Dikarya</taxon>
        <taxon>Ascomycota</taxon>
        <taxon>Pezizomycotina</taxon>
        <taxon>Eurotiomycetes</taxon>
        <taxon>Eurotiomycetidae</taxon>
        <taxon>Eurotiales</taxon>
        <taxon>Aspergillaceae</taxon>
        <taxon>Aspergillus</taxon>
        <taxon>Aspergillus subgen. Circumdati</taxon>
    </lineage>
</organism>
<evidence type="ECO:0000313" key="1">
    <source>
        <dbReference type="EMBL" id="PYI10909.1"/>
    </source>
</evidence>
<dbReference type="EMBL" id="KZ826319">
    <property type="protein sequence ID" value="PYI10909.1"/>
    <property type="molecule type" value="Genomic_DNA"/>
</dbReference>
<dbReference type="Proteomes" id="UP000248423">
    <property type="component" value="Unassembled WGS sequence"/>
</dbReference>
<evidence type="ECO:0000313" key="2">
    <source>
        <dbReference type="Proteomes" id="UP000248423"/>
    </source>
</evidence>
<protein>
    <submittedName>
        <fullName evidence="1">Uncharacterized protein</fullName>
    </submittedName>
</protein>
<proteinExistence type="predicted"/>
<dbReference type="OrthoDB" id="5343383at2759"/>
<name>A0A319F5A1_ASPSB</name>